<evidence type="ECO:0000256" key="1">
    <source>
        <dbReference type="SAM" id="MobiDB-lite"/>
    </source>
</evidence>
<dbReference type="AlphaFoldDB" id="A0A061S2I2"/>
<proteinExistence type="predicted"/>
<dbReference type="EMBL" id="GBEZ01008336">
    <property type="protein sequence ID" value="JAC77199.1"/>
    <property type="molecule type" value="Transcribed_RNA"/>
</dbReference>
<sequence length="352" mass="39883">MSRKLPRGSTTPQGGREVPEDVQDPKAWYQHFPRCEPDDNDLLIYPGSSPTRLSCQELSLPPIAEKYSKTQAPSDKIVVNTTFPGYVFMLGTAYGGTTALLGLLSSSPQVAVPNSGWAHEAHWKLISSNVYPFLKRSGLPYGAAIKLWNLRYDPTIDLEEMDRAWTSAWDATKPVRVDKSHSLIAIYPQLYHFYRAKGSSVKFIVLVRHPCTFGAKNRVLRSYLSKLRNFRRVLEDFPNDSLLIRFEDFVRDPKAVADRILNFLPELERLDPAVSNLMENKTRMRTGNADRGMATGGENQEELLHKYITSRMSKPGFMGQFHLSWCEGFPAGNKAMSSEEALSLLRFFGWLE</sequence>
<dbReference type="InterPro" id="IPR027417">
    <property type="entry name" value="P-loop_NTPase"/>
</dbReference>
<dbReference type="SUPFAM" id="SSF52540">
    <property type="entry name" value="P-loop containing nucleoside triphosphate hydrolases"/>
    <property type="match status" value="1"/>
</dbReference>
<reference evidence="2" key="1">
    <citation type="submission" date="2014-05" db="EMBL/GenBank/DDBJ databases">
        <title>The transcriptome of the halophilic microalga Tetraselmis sp. GSL018 isolated from the Great Salt Lake, Utah.</title>
        <authorList>
            <person name="Jinkerson R.E."/>
            <person name="D'Adamo S."/>
            <person name="Posewitz M.C."/>
        </authorList>
    </citation>
    <scope>NUCLEOTIDE SEQUENCE</scope>
    <source>
        <strain evidence="2">GSL018</strain>
    </source>
</reference>
<accession>A0A061S2I2</accession>
<evidence type="ECO:0000313" key="2">
    <source>
        <dbReference type="EMBL" id="JAC77199.1"/>
    </source>
</evidence>
<organism evidence="2">
    <name type="scientific">Tetraselmis sp. GSL018</name>
    <dbReference type="NCBI Taxonomy" id="582737"/>
    <lineage>
        <taxon>Eukaryota</taxon>
        <taxon>Viridiplantae</taxon>
        <taxon>Chlorophyta</taxon>
        <taxon>core chlorophytes</taxon>
        <taxon>Chlorodendrophyceae</taxon>
        <taxon>Chlorodendrales</taxon>
        <taxon>Chlorodendraceae</taxon>
        <taxon>Tetraselmis</taxon>
    </lineage>
</organism>
<dbReference type="Gene3D" id="3.40.50.300">
    <property type="entry name" value="P-loop containing nucleotide triphosphate hydrolases"/>
    <property type="match status" value="1"/>
</dbReference>
<evidence type="ECO:0008006" key="3">
    <source>
        <dbReference type="Google" id="ProtNLM"/>
    </source>
</evidence>
<protein>
    <recommendedName>
        <fullName evidence="3">Sulfotransferase</fullName>
    </recommendedName>
</protein>
<feature type="region of interest" description="Disordered" evidence="1">
    <location>
        <begin position="1"/>
        <end position="25"/>
    </location>
</feature>
<dbReference type="Pfam" id="PF13469">
    <property type="entry name" value="Sulfotransfer_3"/>
    <property type="match status" value="1"/>
</dbReference>
<gene>
    <name evidence="2" type="ORF">TSPGSL018_18289</name>
</gene>
<name>A0A061S2I2_9CHLO</name>